<dbReference type="SUPFAM" id="SSF53474">
    <property type="entry name" value="alpha/beta-Hydrolases"/>
    <property type="match status" value="1"/>
</dbReference>
<dbReference type="PROSITE" id="PS51318">
    <property type="entry name" value="TAT"/>
    <property type="match status" value="1"/>
</dbReference>
<dbReference type="Gene3D" id="3.40.50.1820">
    <property type="entry name" value="alpha/beta hydrolase"/>
    <property type="match status" value="1"/>
</dbReference>
<keyword evidence="1 3" id="KW-0378">Hydrolase</keyword>
<dbReference type="EC" id="3.-.-.-" evidence="3"/>
<feature type="domain" description="AB hydrolase-1" evidence="2">
    <location>
        <begin position="74"/>
        <end position="300"/>
    </location>
</feature>
<dbReference type="InterPro" id="IPR000073">
    <property type="entry name" value="AB_hydrolase_1"/>
</dbReference>
<evidence type="ECO:0000313" key="4">
    <source>
        <dbReference type="Proteomes" id="UP000295497"/>
    </source>
</evidence>
<evidence type="ECO:0000259" key="2">
    <source>
        <dbReference type="Pfam" id="PF00561"/>
    </source>
</evidence>
<dbReference type="GO" id="GO:0016020">
    <property type="term" value="C:membrane"/>
    <property type="evidence" value="ECO:0007669"/>
    <property type="project" value="TreeGrafter"/>
</dbReference>
<dbReference type="EMBL" id="CP012672">
    <property type="protein sequence ID" value="AUX30251.1"/>
    <property type="molecule type" value="Genomic_DNA"/>
</dbReference>
<organism evidence="3 4">
    <name type="scientific">Sorangium cellulosum</name>
    <name type="common">Polyangium cellulosum</name>
    <dbReference type="NCBI Taxonomy" id="56"/>
    <lineage>
        <taxon>Bacteria</taxon>
        <taxon>Pseudomonadati</taxon>
        <taxon>Myxococcota</taxon>
        <taxon>Polyangia</taxon>
        <taxon>Polyangiales</taxon>
        <taxon>Polyangiaceae</taxon>
        <taxon>Sorangium</taxon>
    </lineage>
</organism>
<name>A0A4P2QKM7_SORCE</name>
<evidence type="ECO:0000256" key="1">
    <source>
        <dbReference type="ARBA" id="ARBA00022801"/>
    </source>
</evidence>
<dbReference type="RefSeq" id="WP_129574275.1">
    <property type="nucleotide sequence ID" value="NZ_CP012672.1"/>
</dbReference>
<sequence>MTDKKQGAPSSSSDRTRRQVLKQAVGLGAGLAAASLLGGEASAAPRPRPRIRSGTFTTSDGVALNYLEAGRGEPLLLLPGWSQSAALYQAQILAFAQRYHVFVLDWRGHGESEKVDYGYRMARFSRDLYEFLRGTKLKRVTALGHSMGCGVLYSYWDNYGGQYLDRLILVDVGPAMTVWPDWSEEERVEAGSLFTPQSLYDTAAALRGPDGIVTTQGLVASLFSPGYPADRLAAVVEENLKLPREYAAKLLVDQAAQDWRDVIPRIDVPTLVVGGEISIFSPISQQWVADQIPGAELIIFSAEEGGSHFMWLENPEKFNEDVLDFLGC</sequence>
<dbReference type="PANTHER" id="PTHR43798:SF31">
    <property type="entry name" value="AB HYDROLASE SUPERFAMILY PROTEIN YCLE"/>
    <property type="match status" value="1"/>
</dbReference>
<dbReference type="Pfam" id="PF00561">
    <property type="entry name" value="Abhydrolase_1"/>
    <property type="match status" value="1"/>
</dbReference>
<dbReference type="InterPro" id="IPR029058">
    <property type="entry name" value="AB_hydrolase_fold"/>
</dbReference>
<dbReference type="AlphaFoldDB" id="A0A4P2QKM7"/>
<evidence type="ECO:0000313" key="3">
    <source>
        <dbReference type="EMBL" id="AUX30251.1"/>
    </source>
</evidence>
<proteinExistence type="predicted"/>
<dbReference type="Proteomes" id="UP000295497">
    <property type="component" value="Chromosome"/>
</dbReference>
<accession>A0A4P2QKM7</accession>
<gene>
    <name evidence="3" type="ORF">SOCE836_023500</name>
</gene>
<protein>
    <submittedName>
        <fullName evidence="3">Hydrolase</fullName>
        <ecNumber evidence="3">3.-.-.-</ecNumber>
    </submittedName>
</protein>
<dbReference type="GO" id="GO:0016787">
    <property type="term" value="F:hydrolase activity"/>
    <property type="evidence" value="ECO:0007669"/>
    <property type="project" value="UniProtKB-KW"/>
</dbReference>
<dbReference type="PANTHER" id="PTHR43798">
    <property type="entry name" value="MONOACYLGLYCEROL LIPASE"/>
    <property type="match status" value="1"/>
</dbReference>
<dbReference type="InterPro" id="IPR050266">
    <property type="entry name" value="AB_hydrolase_sf"/>
</dbReference>
<reference evidence="3 4" key="1">
    <citation type="submission" date="2015-09" db="EMBL/GenBank/DDBJ databases">
        <title>Sorangium comparison.</title>
        <authorList>
            <person name="Zaburannyi N."/>
            <person name="Bunk B."/>
            <person name="Overmann J."/>
            <person name="Mueller R."/>
        </authorList>
    </citation>
    <scope>NUCLEOTIDE SEQUENCE [LARGE SCALE GENOMIC DNA]</scope>
    <source>
        <strain evidence="3 4">So ce836</strain>
    </source>
</reference>
<dbReference type="InterPro" id="IPR000639">
    <property type="entry name" value="Epox_hydrolase-like"/>
</dbReference>
<dbReference type="InterPro" id="IPR006311">
    <property type="entry name" value="TAT_signal"/>
</dbReference>
<dbReference type="PRINTS" id="PR00412">
    <property type="entry name" value="EPOXHYDRLASE"/>
</dbReference>